<evidence type="ECO:0008006" key="7">
    <source>
        <dbReference type="Google" id="ProtNLM"/>
    </source>
</evidence>
<dbReference type="EMBL" id="JSVC01000010">
    <property type="protein sequence ID" value="KIC94777.1"/>
    <property type="molecule type" value="Genomic_DNA"/>
</dbReference>
<keyword evidence="3" id="KW-0175">Coiled coil</keyword>
<dbReference type="GO" id="GO:0050821">
    <property type="term" value="P:protein stabilization"/>
    <property type="evidence" value="ECO:0007669"/>
    <property type="project" value="TreeGrafter"/>
</dbReference>
<feature type="signal peptide" evidence="4">
    <location>
        <begin position="1"/>
        <end position="23"/>
    </location>
</feature>
<feature type="chain" id="PRO_5002134719" description="Molecular chaperone Skp" evidence="4">
    <location>
        <begin position="24"/>
        <end position="168"/>
    </location>
</feature>
<dbReference type="InterPro" id="IPR024930">
    <property type="entry name" value="Skp_dom_sf"/>
</dbReference>
<feature type="coiled-coil region" evidence="3">
    <location>
        <begin position="53"/>
        <end position="117"/>
    </location>
</feature>
<dbReference type="Pfam" id="PF03938">
    <property type="entry name" value="OmpH"/>
    <property type="match status" value="1"/>
</dbReference>
<dbReference type="SMART" id="SM00935">
    <property type="entry name" value="OmpH"/>
    <property type="match status" value="1"/>
</dbReference>
<dbReference type="RefSeq" id="WP_039139476.1">
    <property type="nucleotide sequence ID" value="NZ_JSVC01000010.1"/>
</dbReference>
<dbReference type="PANTHER" id="PTHR35089:SF1">
    <property type="entry name" value="CHAPERONE PROTEIN SKP"/>
    <property type="match status" value="1"/>
</dbReference>
<dbReference type="OrthoDB" id="1524711at2"/>
<comment type="caution">
    <text evidence="5">The sequence shown here is derived from an EMBL/GenBank/DDBJ whole genome shotgun (WGS) entry which is preliminary data.</text>
</comment>
<evidence type="ECO:0000313" key="6">
    <source>
        <dbReference type="Proteomes" id="UP000031408"/>
    </source>
</evidence>
<name>A0A0C1L402_9BACT</name>
<dbReference type="PANTHER" id="PTHR35089">
    <property type="entry name" value="CHAPERONE PROTEIN SKP"/>
    <property type="match status" value="1"/>
</dbReference>
<accession>A0A0C1L402</accession>
<proteinExistence type="inferred from homology"/>
<evidence type="ECO:0000313" key="5">
    <source>
        <dbReference type="EMBL" id="KIC94777.1"/>
    </source>
</evidence>
<comment type="similarity">
    <text evidence="1">Belongs to the Skp family.</text>
</comment>
<keyword evidence="6" id="KW-1185">Reference proteome</keyword>
<dbReference type="GO" id="GO:0005829">
    <property type="term" value="C:cytosol"/>
    <property type="evidence" value="ECO:0007669"/>
    <property type="project" value="TreeGrafter"/>
</dbReference>
<dbReference type="GO" id="GO:0051082">
    <property type="term" value="F:unfolded protein binding"/>
    <property type="evidence" value="ECO:0007669"/>
    <property type="project" value="InterPro"/>
</dbReference>
<evidence type="ECO:0000256" key="2">
    <source>
        <dbReference type="ARBA" id="ARBA00022729"/>
    </source>
</evidence>
<dbReference type="SUPFAM" id="SSF111384">
    <property type="entry name" value="OmpH-like"/>
    <property type="match status" value="1"/>
</dbReference>
<evidence type="ECO:0000256" key="3">
    <source>
        <dbReference type="SAM" id="Coils"/>
    </source>
</evidence>
<reference evidence="5 6" key="1">
    <citation type="submission" date="2014-11" db="EMBL/GenBank/DDBJ databases">
        <title>Genome sequence of Flavihumibacter solisilvae 3-3.</title>
        <authorList>
            <person name="Zhou G."/>
            <person name="Li M."/>
            <person name="Wang G."/>
        </authorList>
    </citation>
    <scope>NUCLEOTIDE SEQUENCE [LARGE SCALE GENOMIC DNA]</scope>
    <source>
        <strain evidence="5 6">3-3</strain>
    </source>
</reference>
<protein>
    <recommendedName>
        <fullName evidence="7">Molecular chaperone Skp</fullName>
    </recommendedName>
</protein>
<organism evidence="5 6">
    <name type="scientific">Flavihumibacter solisilvae</name>
    <dbReference type="NCBI Taxonomy" id="1349421"/>
    <lineage>
        <taxon>Bacteria</taxon>
        <taxon>Pseudomonadati</taxon>
        <taxon>Bacteroidota</taxon>
        <taxon>Chitinophagia</taxon>
        <taxon>Chitinophagales</taxon>
        <taxon>Chitinophagaceae</taxon>
        <taxon>Flavihumibacter</taxon>
    </lineage>
</organism>
<dbReference type="Gene3D" id="3.30.910.20">
    <property type="entry name" value="Skp domain"/>
    <property type="match status" value="1"/>
</dbReference>
<gene>
    <name evidence="5" type="ORF">OI18_09890</name>
</gene>
<dbReference type="AlphaFoldDB" id="A0A0C1L402"/>
<sequence length="168" mass="18745">MKKVLSFLMVAMALVMVSSTVKAQTKIGYISFNEIVASMPEAKKADSVLSQFRDALIQSAQDKENALNEAIQKFNTDSSKMTEAVKSVKRQDLQKKLQELQGEEQRIQQELQKKQEDLSGPIQKKAMDAVTAVAKESGYTHVFPKEYMIVSPPADDLLPLVKKKLGLK</sequence>
<dbReference type="Proteomes" id="UP000031408">
    <property type="component" value="Unassembled WGS sequence"/>
</dbReference>
<dbReference type="STRING" id="1349421.OI18_09890"/>
<dbReference type="InterPro" id="IPR005632">
    <property type="entry name" value="Chaperone_Skp"/>
</dbReference>
<keyword evidence="2 4" id="KW-0732">Signal</keyword>
<evidence type="ECO:0000256" key="1">
    <source>
        <dbReference type="ARBA" id="ARBA00009091"/>
    </source>
</evidence>
<evidence type="ECO:0000256" key="4">
    <source>
        <dbReference type="SAM" id="SignalP"/>
    </source>
</evidence>